<feature type="non-terminal residue" evidence="2">
    <location>
        <position position="1"/>
    </location>
</feature>
<name>T1CRZ0_9ZZZZ</name>
<dbReference type="AlphaFoldDB" id="T1CRZ0"/>
<dbReference type="EMBL" id="AUZY01002852">
    <property type="protein sequence ID" value="EQD71254.1"/>
    <property type="molecule type" value="Genomic_DNA"/>
</dbReference>
<protein>
    <submittedName>
        <fullName evidence="2">Bacterio-opsin activator, HTH domain protein</fullName>
    </submittedName>
</protein>
<reference evidence="2" key="2">
    <citation type="journal article" date="2014" name="ISME J.">
        <title>Microbial stratification in low pH oxic and suboxic macroscopic growths along an acid mine drainage.</title>
        <authorList>
            <person name="Mendez-Garcia C."/>
            <person name="Mesa V."/>
            <person name="Sprenger R.R."/>
            <person name="Richter M."/>
            <person name="Diez M.S."/>
            <person name="Solano J."/>
            <person name="Bargiela R."/>
            <person name="Golyshina O.V."/>
            <person name="Manteca A."/>
            <person name="Ramos J.L."/>
            <person name="Gallego J.R."/>
            <person name="Llorente I."/>
            <person name="Martins Dos Santos V.A."/>
            <person name="Jensen O.N."/>
            <person name="Pelaez A.I."/>
            <person name="Sanchez J."/>
            <person name="Ferrer M."/>
        </authorList>
    </citation>
    <scope>NUCLEOTIDE SEQUENCE</scope>
</reference>
<comment type="caution">
    <text evidence="2">The sequence shown here is derived from an EMBL/GenBank/DDBJ whole genome shotgun (WGS) entry which is preliminary data.</text>
</comment>
<dbReference type="Pfam" id="PF04967">
    <property type="entry name" value="HTH_10"/>
    <property type="match status" value="1"/>
</dbReference>
<feature type="domain" description="HTH bat-type" evidence="1">
    <location>
        <begin position="131"/>
        <end position="182"/>
    </location>
</feature>
<accession>T1CRZ0</accession>
<dbReference type="PANTHER" id="PTHR34236:SF1">
    <property type="entry name" value="DIMETHYL SULFOXIDE REDUCTASE TRANSCRIPTIONAL ACTIVATOR"/>
    <property type="match status" value="1"/>
</dbReference>
<evidence type="ECO:0000259" key="1">
    <source>
        <dbReference type="Pfam" id="PF04967"/>
    </source>
</evidence>
<dbReference type="InterPro" id="IPR007050">
    <property type="entry name" value="HTH_bacterioopsin"/>
</dbReference>
<proteinExistence type="predicted"/>
<evidence type="ECO:0000313" key="2">
    <source>
        <dbReference type="EMBL" id="EQD71254.1"/>
    </source>
</evidence>
<gene>
    <name evidence="2" type="ORF">B1B_04567</name>
</gene>
<sequence>LRLSPERAERRPSAPILEVTGSPGDLTAVARHLRRAPDLHAVSILPLASGRMFVRVEGPLPAACGGVFASGAVCGTCLLARHRGAGGANGWELTWPGSARDLGRFLRRIGSGGSSPAPILRLRPYRPRTELTGRQAFAVETAFRLGYYAFPRRAHLGTIASALHVSRSTVAELLRRAEGKLLAEPLGPVAT</sequence>
<organism evidence="2">
    <name type="scientific">mine drainage metagenome</name>
    <dbReference type="NCBI Taxonomy" id="410659"/>
    <lineage>
        <taxon>unclassified sequences</taxon>
        <taxon>metagenomes</taxon>
        <taxon>ecological metagenomes</taxon>
    </lineage>
</organism>
<reference evidence="2" key="1">
    <citation type="submission" date="2013-08" db="EMBL/GenBank/DDBJ databases">
        <authorList>
            <person name="Mendez C."/>
            <person name="Richter M."/>
            <person name="Ferrer M."/>
            <person name="Sanchez J."/>
        </authorList>
    </citation>
    <scope>NUCLEOTIDE SEQUENCE</scope>
</reference>
<dbReference type="PANTHER" id="PTHR34236">
    <property type="entry name" value="DIMETHYL SULFOXIDE REDUCTASE TRANSCRIPTIONAL ACTIVATOR"/>
    <property type="match status" value="1"/>
</dbReference>